<gene>
    <name evidence="2" type="ORF">VV02_24145</name>
</gene>
<dbReference type="Pfam" id="PF25591">
    <property type="entry name" value="LRV_2"/>
    <property type="match status" value="1"/>
</dbReference>
<name>A0A0K1JND3_9MICO</name>
<reference evidence="2 3" key="1">
    <citation type="submission" date="2015-03" db="EMBL/GenBank/DDBJ databases">
        <title>Luteipulveratus halotolerans sp. nov., a novel actinobacterium (Dermacoccaceae) from Sarawak, Malaysia.</title>
        <authorList>
            <person name="Juboi H."/>
            <person name="Basik A."/>
            <person name="Shamsul S.S."/>
            <person name="Arnold P."/>
            <person name="Schmitt E.K."/>
            <person name="Sanglier J.-J."/>
            <person name="Yeo T."/>
        </authorList>
    </citation>
    <scope>NUCLEOTIDE SEQUENCE [LARGE SCALE GENOMIC DNA]</scope>
    <source>
        <strain evidence="2 3">MN07-A0370</strain>
    </source>
</reference>
<dbReference type="STRING" id="571913.VV02_24145"/>
<dbReference type="KEGG" id="lmoi:VV02_24145"/>
<dbReference type="AlphaFoldDB" id="A0A0K1JND3"/>
<evidence type="ECO:0000313" key="2">
    <source>
        <dbReference type="EMBL" id="AKU18219.1"/>
    </source>
</evidence>
<protein>
    <recommendedName>
        <fullName evidence="1">Leucine rich repeat variant domain-containing protein</fullName>
    </recommendedName>
</protein>
<sequence length="136" mass="15052">MVTERDVSDVPVEDLAPDERFMLAGRPDLPVATRLALAGTPDWSELLIHHDLEPEVLAEILTQHPEARADVAVHPNADLELMETAPLDQLIQPALERYAGRRGLTGERESAFRSGAEAARGRGLTLGEFWREFSES</sequence>
<feature type="domain" description="Leucine rich repeat variant" evidence="1">
    <location>
        <begin position="52"/>
        <end position="84"/>
    </location>
</feature>
<proteinExistence type="predicted"/>
<evidence type="ECO:0000313" key="3">
    <source>
        <dbReference type="Proteomes" id="UP000066480"/>
    </source>
</evidence>
<dbReference type="EMBL" id="CP011112">
    <property type="protein sequence ID" value="AKU18219.1"/>
    <property type="molecule type" value="Genomic_DNA"/>
</dbReference>
<accession>A0A0K1JND3</accession>
<organism evidence="2 3">
    <name type="scientific">Luteipulveratus mongoliensis</name>
    <dbReference type="NCBI Taxonomy" id="571913"/>
    <lineage>
        <taxon>Bacteria</taxon>
        <taxon>Bacillati</taxon>
        <taxon>Actinomycetota</taxon>
        <taxon>Actinomycetes</taxon>
        <taxon>Micrococcales</taxon>
        <taxon>Dermacoccaceae</taxon>
        <taxon>Luteipulveratus</taxon>
    </lineage>
</organism>
<dbReference type="Proteomes" id="UP000066480">
    <property type="component" value="Chromosome"/>
</dbReference>
<keyword evidence="3" id="KW-1185">Reference proteome</keyword>
<evidence type="ECO:0000259" key="1">
    <source>
        <dbReference type="Pfam" id="PF25591"/>
    </source>
</evidence>
<dbReference type="InterPro" id="IPR057893">
    <property type="entry name" value="LRV_2"/>
</dbReference>